<dbReference type="Proteomes" id="UP000814033">
    <property type="component" value="Unassembled WGS sequence"/>
</dbReference>
<gene>
    <name evidence="1" type="ORF">FA95DRAFT_1562573</name>
</gene>
<comment type="caution">
    <text evidence="1">The sequence shown here is derived from an EMBL/GenBank/DDBJ whole genome shotgun (WGS) entry which is preliminary data.</text>
</comment>
<proteinExistence type="predicted"/>
<organism evidence="1 2">
    <name type="scientific">Auriscalpium vulgare</name>
    <dbReference type="NCBI Taxonomy" id="40419"/>
    <lineage>
        <taxon>Eukaryota</taxon>
        <taxon>Fungi</taxon>
        <taxon>Dikarya</taxon>
        <taxon>Basidiomycota</taxon>
        <taxon>Agaricomycotina</taxon>
        <taxon>Agaricomycetes</taxon>
        <taxon>Russulales</taxon>
        <taxon>Auriscalpiaceae</taxon>
        <taxon>Auriscalpium</taxon>
    </lineage>
</organism>
<accession>A0ACB8RJL8</accession>
<dbReference type="EMBL" id="MU275994">
    <property type="protein sequence ID" value="KAI0044087.1"/>
    <property type="molecule type" value="Genomic_DNA"/>
</dbReference>
<protein>
    <submittedName>
        <fullName evidence="1">Uncharacterized protein</fullName>
    </submittedName>
</protein>
<keyword evidence="2" id="KW-1185">Reference proteome</keyword>
<evidence type="ECO:0000313" key="1">
    <source>
        <dbReference type="EMBL" id="KAI0044087.1"/>
    </source>
</evidence>
<reference evidence="1" key="2">
    <citation type="journal article" date="2022" name="New Phytol.">
        <title>Evolutionary transition to the ectomycorrhizal habit in the genomes of a hyperdiverse lineage of mushroom-forming fungi.</title>
        <authorList>
            <person name="Looney B."/>
            <person name="Miyauchi S."/>
            <person name="Morin E."/>
            <person name="Drula E."/>
            <person name="Courty P.E."/>
            <person name="Kohler A."/>
            <person name="Kuo A."/>
            <person name="LaButti K."/>
            <person name="Pangilinan J."/>
            <person name="Lipzen A."/>
            <person name="Riley R."/>
            <person name="Andreopoulos W."/>
            <person name="He G."/>
            <person name="Johnson J."/>
            <person name="Nolan M."/>
            <person name="Tritt A."/>
            <person name="Barry K.W."/>
            <person name="Grigoriev I.V."/>
            <person name="Nagy L.G."/>
            <person name="Hibbett D."/>
            <person name="Henrissat B."/>
            <person name="Matheny P.B."/>
            <person name="Labbe J."/>
            <person name="Martin F.M."/>
        </authorList>
    </citation>
    <scope>NUCLEOTIDE SEQUENCE</scope>
    <source>
        <strain evidence="1">FP105234-sp</strain>
    </source>
</reference>
<evidence type="ECO:0000313" key="2">
    <source>
        <dbReference type="Proteomes" id="UP000814033"/>
    </source>
</evidence>
<sequence length="271" mass="31746">MLLPYKMPSNQILSAPPISPNCRSRNVLNRVLPNPADTVLRTNILQKMDQEPGFAQFFCDTVDQRRRLERARPMLIQEYYKGSPWRVLVIAYILGRTCSEDPAALLWDLFKLCPSPRFLIEASKPRLTSMLTEIGLCHLDVNILVDFSNAYRLHWPHISFVRSYVRQISGAQRQRDRILGSRRQRGLDVPTPLSQIRDIGKFMVDSYLVYCGEREEWRGVRSDDEDLTRFLQWKWATENKKFCPYTGELSVADEEYMEELIEELNVVYDTY</sequence>
<name>A0ACB8RJL8_9AGAM</name>
<reference evidence="1" key="1">
    <citation type="submission" date="2021-02" db="EMBL/GenBank/DDBJ databases">
        <authorList>
            <consortium name="DOE Joint Genome Institute"/>
            <person name="Ahrendt S."/>
            <person name="Looney B.P."/>
            <person name="Miyauchi S."/>
            <person name="Morin E."/>
            <person name="Drula E."/>
            <person name="Courty P.E."/>
            <person name="Chicoki N."/>
            <person name="Fauchery L."/>
            <person name="Kohler A."/>
            <person name="Kuo A."/>
            <person name="Labutti K."/>
            <person name="Pangilinan J."/>
            <person name="Lipzen A."/>
            <person name="Riley R."/>
            <person name="Andreopoulos W."/>
            <person name="He G."/>
            <person name="Johnson J."/>
            <person name="Barry K.W."/>
            <person name="Grigoriev I.V."/>
            <person name="Nagy L."/>
            <person name="Hibbett D."/>
            <person name="Henrissat B."/>
            <person name="Matheny P.B."/>
            <person name="Labbe J."/>
            <person name="Martin F."/>
        </authorList>
    </citation>
    <scope>NUCLEOTIDE SEQUENCE</scope>
    <source>
        <strain evidence="1">FP105234-sp</strain>
    </source>
</reference>